<proteinExistence type="predicted"/>
<dbReference type="AlphaFoldDB" id="A0A6J6DLM2"/>
<gene>
    <name evidence="3" type="ORF">UFOPK1650_00358</name>
</gene>
<dbReference type="SFLD" id="SFLDG00180">
    <property type="entry name" value="muconate_cycloisomerase"/>
    <property type="match status" value="1"/>
</dbReference>
<dbReference type="GO" id="GO:0046872">
    <property type="term" value="F:metal ion binding"/>
    <property type="evidence" value="ECO:0007669"/>
    <property type="project" value="UniProtKB-KW"/>
</dbReference>
<dbReference type="Gene3D" id="3.20.20.120">
    <property type="entry name" value="Enolase-like C-terminal domain"/>
    <property type="match status" value="1"/>
</dbReference>
<keyword evidence="1" id="KW-0479">Metal-binding</keyword>
<dbReference type="InterPro" id="IPR036849">
    <property type="entry name" value="Enolase-like_C_sf"/>
</dbReference>
<name>A0A6J6DLM2_9ZZZZ</name>
<dbReference type="PANTHER" id="PTHR48073:SF2">
    <property type="entry name" value="O-SUCCINYLBENZOATE SYNTHASE"/>
    <property type="match status" value="1"/>
</dbReference>
<dbReference type="SUPFAM" id="SSF51604">
    <property type="entry name" value="Enolase C-terminal domain-like"/>
    <property type="match status" value="1"/>
</dbReference>
<organism evidence="3">
    <name type="scientific">freshwater metagenome</name>
    <dbReference type="NCBI Taxonomy" id="449393"/>
    <lineage>
        <taxon>unclassified sequences</taxon>
        <taxon>metagenomes</taxon>
        <taxon>ecological metagenomes</taxon>
    </lineage>
</organism>
<evidence type="ECO:0000313" key="3">
    <source>
        <dbReference type="EMBL" id="CAB4564094.1"/>
    </source>
</evidence>
<evidence type="ECO:0000256" key="1">
    <source>
        <dbReference type="ARBA" id="ARBA00022723"/>
    </source>
</evidence>
<dbReference type="SFLD" id="SFLDS00001">
    <property type="entry name" value="Enolase"/>
    <property type="match status" value="1"/>
</dbReference>
<dbReference type="PANTHER" id="PTHR48073">
    <property type="entry name" value="O-SUCCINYLBENZOATE SYNTHASE-RELATED"/>
    <property type="match status" value="1"/>
</dbReference>
<dbReference type="Pfam" id="PF13378">
    <property type="entry name" value="MR_MLE_C"/>
    <property type="match status" value="1"/>
</dbReference>
<dbReference type="SMART" id="SM00922">
    <property type="entry name" value="MR_MLE"/>
    <property type="match status" value="1"/>
</dbReference>
<feature type="domain" description="Mandelate racemase/muconate lactonizing enzyme C-terminal" evidence="2">
    <location>
        <begin position="6"/>
        <end position="75"/>
    </location>
</feature>
<evidence type="ECO:0000259" key="2">
    <source>
        <dbReference type="SMART" id="SM00922"/>
    </source>
</evidence>
<accession>A0A6J6DLM2</accession>
<dbReference type="InterPro" id="IPR029065">
    <property type="entry name" value="Enolase_C-like"/>
</dbReference>
<protein>
    <submittedName>
        <fullName evidence="3">Unannotated protein</fullName>
    </submittedName>
</protein>
<dbReference type="InterPro" id="IPR013342">
    <property type="entry name" value="Mandelate_racemase_C"/>
</dbReference>
<dbReference type="SFLD" id="SFLDF00009">
    <property type="entry name" value="o-succinylbenzoate_synthase"/>
    <property type="match status" value="1"/>
</dbReference>
<sequence length="214" mass="23557">MKIKVAEDHSRNIARIEQVRRLFPSIVIRLDLNGSMSVNEAVTFLEPLAKSIEYVEQPCESIEELRELKKRIDIKVAADEVVRKSENPLTLDLAGAADLIILKSSPLGGIRSAMTIAEHFSLPVVVSSALESAVGISQGIRLAAALKEEPAASGLATGVLFTDDVARHEIEDGSIEVKNLSTIDRSALDSLAVESERFSWWQDRLRESYEVLFS</sequence>
<dbReference type="EMBL" id="CAEZTJ010000031">
    <property type="protein sequence ID" value="CAB4564094.1"/>
    <property type="molecule type" value="Genomic_DNA"/>
</dbReference>
<reference evidence="3" key="1">
    <citation type="submission" date="2020-05" db="EMBL/GenBank/DDBJ databases">
        <authorList>
            <person name="Chiriac C."/>
            <person name="Salcher M."/>
            <person name="Ghai R."/>
            <person name="Kavagutti S V."/>
        </authorList>
    </citation>
    <scope>NUCLEOTIDE SEQUENCE</scope>
</reference>